<name>A0A6I4INW8_9SPHI</name>
<evidence type="ECO:0000313" key="2">
    <source>
        <dbReference type="EMBL" id="QQL48964.1"/>
    </source>
</evidence>
<keyword evidence="3" id="KW-1185">Reference proteome</keyword>
<dbReference type="AlphaFoldDB" id="A0A6I4INW8"/>
<dbReference type="RefSeq" id="WP_157525663.1">
    <property type="nucleotide sequence ID" value="NZ_CP066775.1"/>
</dbReference>
<evidence type="ECO:0000259" key="1">
    <source>
        <dbReference type="Pfam" id="PF13460"/>
    </source>
</evidence>
<dbReference type="PANTHER" id="PTHR43162">
    <property type="match status" value="1"/>
</dbReference>
<sequence length="292" mass="31207">MKIVVTGSLGNVGKPLATDLANQGHDVIVISSKEEKRKDIEQIGAKAAIGSIEDVNFLESAFEGANAIFALIPPNMLEADPRAYYKRIANNYANAVRKTGVKRLVQLSSVGADLDSGTGFILGSHDAEEIFNSLDGVSVTNLRPGYFYVNLFGLADMVKHMGFIATNYGGDTKFPMVDPADIATVAAEELSKSGGEKVVYISGEDITANEAAKKLGEAIGKPNLEWKKIDNEQMTAGLSQSGMPDVVIKNFVEMGHAIATGALREDYDKHQPIIGKVKLKDFAPKFAAAVNG</sequence>
<proteinExistence type="predicted"/>
<dbReference type="InterPro" id="IPR051604">
    <property type="entry name" value="Ergot_Alk_Oxidoreductase"/>
</dbReference>
<dbReference type="Pfam" id="PF13460">
    <property type="entry name" value="NAD_binding_10"/>
    <property type="match status" value="1"/>
</dbReference>
<dbReference type="KEGG" id="mgik:GO620_012345"/>
<feature type="domain" description="NAD(P)-binding" evidence="1">
    <location>
        <begin position="7"/>
        <end position="146"/>
    </location>
</feature>
<reference evidence="2 3" key="1">
    <citation type="submission" date="2020-12" db="EMBL/GenBank/DDBJ databases">
        <title>HMF7856_wgs.fasta genome submission.</title>
        <authorList>
            <person name="Kang H."/>
            <person name="Kim H."/>
            <person name="Joh K."/>
        </authorList>
    </citation>
    <scope>NUCLEOTIDE SEQUENCE [LARGE SCALE GENOMIC DNA]</scope>
    <source>
        <strain evidence="2 3">HMF7856</strain>
    </source>
</reference>
<dbReference type="SUPFAM" id="SSF51735">
    <property type="entry name" value="NAD(P)-binding Rossmann-fold domains"/>
    <property type="match status" value="1"/>
</dbReference>
<dbReference type="Proteomes" id="UP000429232">
    <property type="component" value="Chromosome"/>
</dbReference>
<dbReference type="Gene3D" id="3.90.25.10">
    <property type="entry name" value="UDP-galactose 4-epimerase, domain 1"/>
    <property type="match status" value="1"/>
</dbReference>
<gene>
    <name evidence="2" type="ORF">GO620_012345</name>
</gene>
<dbReference type="InterPro" id="IPR016040">
    <property type="entry name" value="NAD(P)-bd_dom"/>
</dbReference>
<evidence type="ECO:0000313" key="3">
    <source>
        <dbReference type="Proteomes" id="UP000429232"/>
    </source>
</evidence>
<dbReference type="InterPro" id="IPR036291">
    <property type="entry name" value="NAD(P)-bd_dom_sf"/>
</dbReference>
<dbReference type="EMBL" id="CP066775">
    <property type="protein sequence ID" value="QQL48964.1"/>
    <property type="molecule type" value="Genomic_DNA"/>
</dbReference>
<accession>A0A6I4INW8</accession>
<dbReference type="Gene3D" id="3.40.50.720">
    <property type="entry name" value="NAD(P)-binding Rossmann-like Domain"/>
    <property type="match status" value="1"/>
</dbReference>
<protein>
    <submittedName>
        <fullName evidence="2">NAD(P)H-binding protein</fullName>
    </submittedName>
</protein>
<dbReference type="PANTHER" id="PTHR43162:SF1">
    <property type="entry name" value="PRESTALK A DIFFERENTIATION PROTEIN A"/>
    <property type="match status" value="1"/>
</dbReference>
<organism evidence="2 3">
    <name type="scientific">Mucilaginibacter ginkgonis</name>
    <dbReference type="NCBI Taxonomy" id="2682091"/>
    <lineage>
        <taxon>Bacteria</taxon>
        <taxon>Pseudomonadati</taxon>
        <taxon>Bacteroidota</taxon>
        <taxon>Sphingobacteriia</taxon>
        <taxon>Sphingobacteriales</taxon>
        <taxon>Sphingobacteriaceae</taxon>
        <taxon>Mucilaginibacter</taxon>
    </lineage>
</organism>